<protein>
    <submittedName>
        <fullName evidence="1">Uncharacterized protein</fullName>
    </submittedName>
</protein>
<sequence>MKNIITNANVFNGVDNNFIENVSILIEDNLITEIGEIDPTIADETIDAQGGFCNPNQQCFISE</sequence>
<evidence type="ECO:0000313" key="2">
    <source>
        <dbReference type="Proteomes" id="UP000194136"/>
    </source>
</evidence>
<dbReference type="SUPFAM" id="SSF51338">
    <property type="entry name" value="Composite domain of metallo-dependent hydrolases"/>
    <property type="match status" value="1"/>
</dbReference>
<proteinExistence type="predicted"/>
<keyword evidence="2" id="KW-1185">Reference proteome</keyword>
<reference evidence="1 2" key="1">
    <citation type="submission" date="2016-10" db="EMBL/GenBank/DDBJ databases">
        <title>The High Quality Genome of Vibrio splendidus K08M4.</title>
        <authorList>
            <person name="Wendling C."/>
            <person name="Chibani C.M."/>
            <person name="Hertel R."/>
            <person name="Sproer C."/>
            <person name="Bunk B."/>
            <person name="Overmann J."/>
            <person name="Roth O."/>
            <person name="Liesegang H."/>
        </authorList>
    </citation>
    <scope>NUCLEOTIDE SEQUENCE [LARGE SCALE GENOMIC DNA]</scope>
    <source>
        <strain evidence="1 2">K08M4</strain>
    </source>
</reference>
<dbReference type="KEGG" id="vsy:K08M4_20200"/>
<dbReference type="InterPro" id="IPR011059">
    <property type="entry name" value="Metal-dep_hydrolase_composite"/>
</dbReference>
<evidence type="ECO:0000313" key="1">
    <source>
        <dbReference type="EMBL" id="ARP38760.1"/>
    </source>
</evidence>
<dbReference type="GO" id="GO:0016810">
    <property type="term" value="F:hydrolase activity, acting on carbon-nitrogen (but not peptide) bonds"/>
    <property type="evidence" value="ECO:0007669"/>
    <property type="project" value="InterPro"/>
</dbReference>
<dbReference type="Gene3D" id="2.30.40.10">
    <property type="entry name" value="Urease, subunit C, domain 1"/>
    <property type="match status" value="1"/>
</dbReference>
<name>A0AA34TPN1_9VIBR</name>
<gene>
    <name evidence="1" type="ORF">K08M4_20200</name>
</gene>
<accession>A0AA34TPN1</accession>
<dbReference type="Proteomes" id="UP000194136">
    <property type="component" value="Chromosome 1"/>
</dbReference>
<organism evidence="1 2">
    <name type="scientific">Vibrio syngnathi</name>
    <dbReference type="NCBI Taxonomy" id="3034029"/>
    <lineage>
        <taxon>Bacteria</taxon>
        <taxon>Pseudomonadati</taxon>
        <taxon>Pseudomonadota</taxon>
        <taxon>Gammaproteobacteria</taxon>
        <taxon>Vibrionales</taxon>
        <taxon>Vibrionaceae</taxon>
        <taxon>Vibrio</taxon>
    </lineage>
</organism>
<dbReference type="EMBL" id="CP017916">
    <property type="protein sequence ID" value="ARP38760.1"/>
    <property type="molecule type" value="Genomic_DNA"/>
</dbReference>
<dbReference type="AlphaFoldDB" id="A0AA34TPN1"/>